<dbReference type="Pfam" id="PF00069">
    <property type="entry name" value="Pkinase"/>
    <property type="match status" value="1"/>
</dbReference>
<feature type="compositionally biased region" description="Polar residues" evidence="6">
    <location>
        <begin position="431"/>
        <end position="441"/>
    </location>
</feature>
<dbReference type="EMBL" id="HBKQ01037990">
    <property type="protein sequence ID" value="CAE2260003.1"/>
    <property type="molecule type" value="Transcribed_RNA"/>
</dbReference>
<proteinExistence type="predicted"/>
<dbReference type="CDD" id="cd05117">
    <property type="entry name" value="STKc_CAMK"/>
    <property type="match status" value="1"/>
</dbReference>
<dbReference type="PROSITE" id="PS00108">
    <property type="entry name" value="PROTEIN_KINASE_ST"/>
    <property type="match status" value="1"/>
</dbReference>
<evidence type="ECO:0000259" key="7">
    <source>
        <dbReference type="PROSITE" id="PS50011"/>
    </source>
</evidence>
<evidence type="ECO:0000256" key="2">
    <source>
        <dbReference type="ARBA" id="ARBA00022679"/>
    </source>
</evidence>
<feature type="compositionally biased region" description="Basic residues" evidence="6">
    <location>
        <begin position="193"/>
        <end position="202"/>
    </location>
</feature>
<evidence type="ECO:0000256" key="1">
    <source>
        <dbReference type="ARBA" id="ARBA00022527"/>
    </source>
</evidence>
<name>A0A6U6GVP2_9STRA</name>
<gene>
    <name evidence="8" type="ORF">OAUR00152_LOCUS26230</name>
    <name evidence="9" type="ORF">OAUR00152_LOCUS26231</name>
</gene>
<keyword evidence="1" id="KW-0723">Serine/threonine-protein kinase</keyword>
<evidence type="ECO:0000256" key="3">
    <source>
        <dbReference type="ARBA" id="ARBA00022741"/>
    </source>
</evidence>
<reference evidence="8" key="1">
    <citation type="submission" date="2021-01" db="EMBL/GenBank/DDBJ databases">
        <authorList>
            <person name="Corre E."/>
            <person name="Pelletier E."/>
            <person name="Niang G."/>
            <person name="Scheremetjew M."/>
            <person name="Finn R."/>
            <person name="Kale V."/>
            <person name="Holt S."/>
            <person name="Cochrane G."/>
            <person name="Meng A."/>
            <person name="Brown T."/>
            <person name="Cohen L."/>
        </authorList>
    </citation>
    <scope>NUCLEOTIDE SEQUENCE</scope>
    <source>
        <strain evidence="8">Isolate 1302-5</strain>
    </source>
</reference>
<accession>A0A6U6GVP2</accession>
<dbReference type="EMBL" id="HBKQ01037991">
    <property type="protein sequence ID" value="CAE2260008.1"/>
    <property type="molecule type" value="Transcribed_RNA"/>
</dbReference>
<evidence type="ECO:0000313" key="8">
    <source>
        <dbReference type="EMBL" id="CAE2260003.1"/>
    </source>
</evidence>
<evidence type="ECO:0000256" key="5">
    <source>
        <dbReference type="ARBA" id="ARBA00022840"/>
    </source>
</evidence>
<dbReference type="InterPro" id="IPR050205">
    <property type="entry name" value="CDPK_Ser/Thr_kinases"/>
</dbReference>
<evidence type="ECO:0000256" key="6">
    <source>
        <dbReference type="SAM" id="MobiDB-lite"/>
    </source>
</evidence>
<feature type="compositionally biased region" description="Basic residues" evidence="6">
    <location>
        <begin position="448"/>
        <end position="460"/>
    </location>
</feature>
<dbReference type="InterPro" id="IPR000719">
    <property type="entry name" value="Prot_kinase_dom"/>
</dbReference>
<keyword evidence="4" id="KW-0418">Kinase</keyword>
<dbReference type="PROSITE" id="PS50011">
    <property type="entry name" value="PROTEIN_KINASE_DOM"/>
    <property type="match status" value="1"/>
</dbReference>
<dbReference type="AlphaFoldDB" id="A0A6U6GVP2"/>
<keyword evidence="5" id="KW-0067">ATP-binding</keyword>
<dbReference type="PANTHER" id="PTHR24349">
    <property type="entry name" value="SERINE/THREONINE-PROTEIN KINASE"/>
    <property type="match status" value="1"/>
</dbReference>
<feature type="domain" description="Protein kinase" evidence="7">
    <location>
        <begin position="89"/>
        <end position="382"/>
    </location>
</feature>
<feature type="region of interest" description="Disordered" evidence="6">
    <location>
        <begin position="183"/>
        <end position="217"/>
    </location>
</feature>
<dbReference type="GO" id="GO:0005524">
    <property type="term" value="F:ATP binding"/>
    <property type="evidence" value="ECO:0007669"/>
    <property type="project" value="UniProtKB-KW"/>
</dbReference>
<sequence>MAGGGPSGVGGGPQSQQQPQFHLFVAAMQLIGKGPDAEALYVRITSAVKAAMIRVELPARLPMGRRKSITGSSGIGEEGGQVRGFHAEYLLGDDITSGAFATVYKGTHRHTGRKCAIKVIAREKLTIAEEAAVLSEVLLHAVASDHPNVVDLIDFFEEQHNFYLVMELMGGDLFNHVKRPMFGPGSKDEHGKGGGRKRSKKMDKHDDFRPTHQHHQRGYAELDARDMVRSVLLAVRHCHRRNIAHCDLKPKNVMLVTEGDETRAKLADFGLSSRTTGPNSLTRLCGSPLYVAPEVINRTPYDVSSDMWSVGALTYLLLSGTTPFTGSNLKEIFPKIQAGKYEFSSDAWDAVSDEAKEFVRGLLTMNPADRPTAHEALGCPWMKMDAKELAVRDKRRANEGLRTFDRALPVSRAAGPKTPDRAERKRFGSSVKGSMHNSSGSSGFGSPRMKKHHSSPRHSSSHVTVKAQT</sequence>
<dbReference type="GO" id="GO:0004674">
    <property type="term" value="F:protein serine/threonine kinase activity"/>
    <property type="evidence" value="ECO:0007669"/>
    <property type="project" value="UniProtKB-KW"/>
</dbReference>
<dbReference type="Gene3D" id="1.10.510.10">
    <property type="entry name" value="Transferase(Phosphotransferase) domain 1"/>
    <property type="match status" value="1"/>
</dbReference>
<keyword evidence="2" id="KW-0808">Transferase</keyword>
<organism evidence="8">
    <name type="scientific">Odontella aurita</name>
    <dbReference type="NCBI Taxonomy" id="265563"/>
    <lineage>
        <taxon>Eukaryota</taxon>
        <taxon>Sar</taxon>
        <taxon>Stramenopiles</taxon>
        <taxon>Ochrophyta</taxon>
        <taxon>Bacillariophyta</taxon>
        <taxon>Mediophyceae</taxon>
        <taxon>Biddulphiophycidae</taxon>
        <taxon>Eupodiscales</taxon>
        <taxon>Odontellaceae</taxon>
        <taxon>Odontella</taxon>
    </lineage>
</organism>
<feature type="region of interest" description="Disordered" evidence="6">
    <location>
        <begin position="407"/>
        <end position="469"/>
    </location>
</feature>
<evidence type="ECO:0000256" key="4">
    <source>
        <dbReference type="ARBA" id="ARBA00022777"/>
    </source>
</evidence>
<evidence type="ECO:0000313" key="9">
    <source>
        <dbReference type="EMBL" id="CAE2260008.1"/>
    </source>
</evidence>
<keyword evidence="3" id="KW-0547">Nucleotide-binding</keyword>
<dbReference type="InterPro" id="IPR011009">
    <property type="entry name" value="Kinase-like_dom_sf"/>
</dbReference>
<dbReference type="InterPro" id="IPR008271">
    <property type="entry name" value="Ser/Thr_kinase_AS"/>
</dbReference>
<dbReference type="SMART" id="SM00220">
    <property type="entry name" value="S_TKc"/>
    <property type="match status" value="1"/>
</dbReference>
<protein>
    <recommendedName>
        <fullName evidence="7">Protein kinase domain-containing protein</fullName>
    </recommendedName>
</protein>
<dbReference type="Gene3D" id="3.30.200.20">
    <property type="entry name" value="Phosphorylase Kinase, domain 1"/>
    <property type="match status" value="1"/>
</dbReference>
<dbReference type="SUPFAM" id="SSF56112">
    <property type="entry name" value="Protein kinase-like (PK-like)"/>
    <property type="match status" value="1"/>
</dbReference>